<feature type="compositionally biased region" description="Low complexity" evidence="1">
    <location>
        <begin position="1"/>
        <end position="18"/>
    </location>
</feature>
<feature type="non-terminal residue" evidence="2">
    <location>
        <position position="99"/>
    </location>
</feature>
<feature type="compositionally biased region" description="Basic and acidic residues" evidence="1">
    <location>
        <begin position="36"/>
        <end position="52"/>
    </location>
</feature>
<gene>
    <name evidence="2" type="ORF">AVDCRST_MAG17-5</name>
</gene>
<feature type="region of interest" description="Disordered" evidence="1">
    <location>
        <begin position="1"/>
        <end position="99"/>
    </location>
</feature>
<sequence>ATAAPPTRLRPTPPATAARSERPSARFRTPAPALGDPDRAQPRRPPRSEPHHPLRGRRGMARGRPGRRHPHPLGRPLQALGPARLRAGTREAHAALGHL</sequence>
<reference evidence="2" key="1">
    <citation type="submission" date="2020-02" db="EMBL/GenBank/DDBJ databases">
        <authorList>
            <person name="Meier V. D."/>
        </authorList>
    </citation>
    <scope>NUCLEOTIDE SEQUENCE</scope>
    <source>
        <strain evidence="2">AVDCRST_MAG17</strain>
    </source>
</reference>
<protein>
    <submittedName>
        <fullName evidence="2">Uncharacterized protein</fullName>
    </submittedName>
</protein>
<evidence type="ECO:0000256" key="1">
    <source>
        <dbReference type="SAM" id="MobiDB-lite"/>
    </source>
</evidence>
<name>A0A6J4RYH5_9ACTN</name>
<accession>A0A6J4RYH5</accession>
<organism evidence="2">
    <name type="scientific">uncultured Solirubrobacterales bacterium</name>
    <dbReference type="NCBI Taxonomy" id="768556"/>
    <lineage>
        <taxon>Bacteria</taxon>
        <taxon>Bacillati</taxon>
        <taxon>Actinomycetota</taxon>
        <taxon>Thermoleophilia</taxon>
        <taxon>Solirubrobacterales</taxon>
        <taxon>environmental samples</taxon>
    </lineage>
</organism>
<dbReference type="AlphaFoldDB" id="A0A6J4RYH5"/>
<evidence type="ECO:0000313" key="2">
    <source>
        <dbReference type="EMBL" id="CAA9478515.1"/>
    </source>
</evidence>
<feature type="non-terminal residue" evidence="2">
    <location>
        <position position="1"/>
    </location>
</feature>
<dbReference type="EMBL" id="CADCVV010000002">
    <property type="protein sequence ID" value="CAA9478515.1"/>
    <property type="molecule type" value="Genomic_DNA"/>
</dbReference>
<feature type="compositionally biased region" description="Basic residues" evidence="1">
    <location>
        <begin position="53"/>
        <end position="72"/>
    </location>
</feature>
<proteinExistence type="predicted"/>